<evidence type="ECO:0000256" key="2">
    <source>
        <dbReference type="ARBA" id="ARBA00004651"/>
    </source>
</evidence>
<evidence type="ECO:0000256" key="14">
    <source>
        <dbReference type="SAM" id="Phobius"/>
    </source>
</evidence>
<evidence type="ECO:0000256" key="1">
    <source>
        <dbReference type="ARBA" id="ARBA00000085"/>
    </source>
</evidence>
<proteinExistence type="predicted"/>
<keyword evidence="4" id="KW-1003">Cell membrane</keyword>
<keyword evidence="10" id="KW-0067">ATP-binding</keyword>
<reference evidence="17 18" key="1">
    <citation type="journal article" date="2011" name="J. Bacteriol.">
        <title>Complete genome sequence of the cellulose-degrading bacterium Cellulosilyticum lentocellum.</title>
        <authorList>
            <consortium name="US DOE Joint Genome Institute"/>
            <person name="Miller D.A."/>
            <person name="Suen G."/>
            <person name="Bruce D."/>
            <person name="Copeland A."/>
            <person name="Cheng J.F."/>
            <person name="Detter C."/>
            <person name="Goodwin L.A."/>
            <person name="Han C.S."/>
            <person name="Hauser L.J."/>
            <person name="Land M.L."/>
            <person name="Lapidus A."/>
            <person name="Lucas S."/>
            <person name="Meincke L."/>
            <person name="Pitluck S."/>
            <person name="Tapia R."/>
            <person name="Teshima H."/>
            <person name="Woyke T."/>
            <person name="Fox B.G."/>
            <person name="Angert E.R."/>
            <person name="Currie C.R."/>
        </authorList>
    </citation>
    <scope>NUCLEOTIDE SEQUENCE [LARGE SCALE GENOMIC DNA]</scope>
    <source>
        <strain evidence="18">ATCC 49066 / DSM 5427 / NCIMB 11756 / RHM5</strain>
    </source>
</reference>
<dbReference type="GO" id="GO:0005886">
    <property type="term" value="C:plasma membrane"/>
    <property type="evidence" value="ECO:0007669"/>
    <property type="project" value="UniProtKB-SubCell"/>
</dbReference>
<dbReference type="PANTHER" id="PTHR45528:SF1">
    <property type="entry name" value="SENSOR HISTIDINE KINASE CPXA"/>
    <property type="match status" value="1"/>
</dbReference>
<dbReference type="PANTHER" id="PTHR45528">
    <property type="entry name" value="SENSOR HISTIDINE KINASE CPXA"/>
    <property type="match status" value="1"/>
</dbReference>
<evidence type="ECO:0000256" key="11">
    <source>
        <dbReference type="ARBA" id="ARBA00022989"/>
    </source>
</evidence>
<evidence type="ECO:0000259" key="15">
    <source>
        <dbReference type="PROSITE" id="PS50109"/>
    </source>
</evidence>
<dbReference type="CDD" id="cd00082">
    <property type="entry name" value="HisKA"/>
    <property type="match status" value="1"/>
</dbReference>
<dbReference type="SUPFAM" id="SSF158472">
    <property type="entry name" value="HAMP domain-like"/>
    <property type="match status" value="1"/>
</dbReference>
<dbReference type="PROSITE" id="PS50109">
    <property type="entry name" value="HIS_KIN"/>
    <property type="match status" value="1"/>
</dbReference>
<dbReference type="PRINTS" id="PR00344">
    <property type="entry name" value="BCTRLSENSOR"/>
</dbReference>
<dbReference type="HOGENOM" id="CLU_554267_0_0_9"/>
<evidence type="ECO:0000256" key="10">
    <source>
        <dbReference type="ARBA" id="ARBA00022840"/>
    </source>
</evidence>
<keyword evidence="5" id="KW-0597">Phosphoprotein</keyword>
<organism evidence="17 18">
    <name type="scientific">Cellulosilyticum lentocellum (strain ATCC 49066 / DSM 5427 / NCIMB 11756 / RHM5)</name>
    <name type="common">Clostridium lentocellum</name>
    <dbReference type="NCBI Taxonomy" id="642492"/>
    <lineage>
        <taxon>Bacteria</taxon>
        <taxon>Bacillati</taxon>
        <taxon>Bacillota</taxon>
        <taxon>Clostridia</taxon>
        <taxon>Lachnospirales</taxon>
        <taxon>Cellulosilyticaceae</taxon>
        <taxon>Cellulosilyticum</taxon>
    </lineage>
</organism>
<comment type="subcellular location">
    <subcellularLocation>
        <location evidence="2">Cell membrane</location>
        <topology evidence="2">Multi-pass membrane protein</topology>
    </subcellularLocation>
</comment>
<accession>F2JH60</accession>
<keyword evidence="6" id="KW-0808">Transferase</keyword>
<evidence type="ECO:0000256" key="13">
    <source>
        <dbReference type="ARBA" id="ARBA00023136"/>
    </source>
</evidence>
<evidence type="ECO:0000256" key="4">
    <source>
        <dbReference type="ARBA" id="ARBA00022475"/>
    </source>
</evidence>
<feature type="domain" description="Histidine kinase" evidence="15">
    <location>
        <begin position="245"/>
        <end position="482"/>
    </location>
</feature>
<evidence type="ECO:0000256" key="7">
    <source>
        <dbReference type="ARBA" id="ARBA00022692"/>
    </source>
</evidence>
<dbReference type="Gene3D" id="3.30.565.10">
    <property type="entry name" value="Histidine kinase-like ATPase, C-terminal domain"/>
    <property type="match status" value="1"/>
</dbReference>
<dbReference type="Pfam" id="PF02518">
    <property type="entry name" value="HATPase_c"/>
    <property type="match status" value="1"/>
</dbReference>
<evidence type="ECO:0000256" key="6">
    <source>
        <dbReference type="ARBA" id="ARBA00022679"/>
    </source>
</evidence>
<feature type="transmembrane region" description="Helical" evidence="14">
    <location>
        <begin position="6"/>
        <end position="26"/>
    </location>
</feature>
<evidence type="ECO:0000256" key="9">
    <source>
        <dbReference type="ARBA" id="ARBA00022777"/>
    </source>
</evidence>
<comment type="catalytic activity">
    <reaction evidence="1">
        <text>ATP + protein L-histidine = ADP + protein N-phospho-L-histidine.</text>
        <dbReference type="EC" id="2.7.13.3"/>
    </reaction>
</comment>
<dbReference type="Proteomes" id="UP000008467">
    <property type="component" value="Chromosome"/>
</dbReference>
<keyword evidence="9 17" id="KW-0418">Kinase</keyword>
<keyword evidence="13 14" id="KW-0472">Membrane</keyword>
<evidence type="ECO:0000259" key="16">
    <source>
        <dbReference type="PROSITE" id="PS50885"/>
    </source>
</evidence>
<feature type="transmembrane region" description="Helical" evidence="14">
    <location>
        <begin position="152"/>
        <end position="176"/>
    </location>
</feature>
<dbReference type="EMBL" id="CP002582">
    <property type="protein sequence ID" value="ADZ81875.1"/>
    <property type="molecule type" value="Genomic_DNA"/>
</dbReference>
<feature type="domain" description="HAMP" evidence="16">
    <location>
        <begin position="178"/>
        <end position="230"/>
    </location>
</feature>
<dbReference type="InterPro" id="IPR003594">
    <property type="entry name" value="HATPase_dom"/>
</dbReference>
<protein>
    <recommendedName>
        <fullName evidence="3">histidine kinase</fullName>
        <ecNumber evidence="3">2.7.13.3</ecNumber>
    </recommendedName>
</protein>
<evidence type="ECO:0000313" key="18">
    <source>
        <dbReference type="Proteomes" id="UP000008467"/>
    </source>
</evidence>
<dbReference type="InterPro" id="IPR004358">
    <property type="entry name" value="Sig_transdc_His_kin-like_C"/>
</dbReference>
<dbReference type="STRING" id="642492.Clole_0118"/>
<dbReference type="InterPro" id="IPR003661">
    <property type="entry name" value="HisK_dim/P_dom"/>
</dbReference>
<dbReference type="PROSITE" id="PS50885">
    <property type="entry name" value="HAMP"/>
    <property type="match status" value="1"/>
</dbReference>
<dbReference type="SUPFAM" id="SSF47384">
    <property type="entry name" value="Homodimeric domain of signal transducing histidine kinase"/>
    <property type="match status" value="1"/>
</dbReference>
<evidence type="ECO:0000256" key="8">
    <source>
        <dbReference type="ARBA" id="ARBA00022741"/>
    </source>
</evidence>
<dbReference type="Pfam" id="PF00672">
    <property type="entry name" value="HAMP"/>
    <property type="match status" value="1"/>
</dbReference>
<dbReference type="InterPro" id="IPR003660">
    <property type="entry name" value="HAMP_dom"/>
</dbReference>
<gene>
    <name evidence="17" type="ordered locus">Clole_0118</name>
</gene>
<dbReference type="InterPro" id="IPR036890">
    <property type="entry name" value="HATPase_C_sf"/>
</dbReference>
<dbReference type="AlphaFoldDB" id="F2JH60"/>
<dbReference type="Pfam" id="PF00512">
    <property type="entry name" value="HisKA"/>
    <property type="match status" value="1"/>
</dbReference>
<evidence type="ECO:0000256" key="3">
    <source>
        <dbReference type="ARBA" id="ARBA00012438"/>
    </source>
</evidence>
<dbReference type="SUPFAM" id="SSF55874">
    <property type="entry name" value="ATPase domain of HSP90 chaperone/DNA topoisomerase II/histidine kinase"/>
    <property type="match status" value="1"/>
</dbReference>
<keyword evidence="8" id="KW-0547">Nucleotide-binding</keyword>
<dbReference type="CDD" id="cd00075">
    <property type="entry name" value="HATPase"/>
    <property type="match status" value="1"/>
</dbReference>
<dbReference type="SMART" id="SM00388">
    <property type="entry name" value="HisKA"/>
    <property type="match status" value="1"/>
</dbReference>
<dbReference type="SMART" id="SM00304">
    <property type="entry name" value="HAMP"/>
    <property type="match status" value="1"/>
</dbReference>
<keyword evidence="11 14" id="KW-1133">Transmembrane helix</keyword>
<dbReference type="GO" id="GO:0005524">
    <property type="term" value="F:ATP binding"/>
    <property type="evidence" value="ECO:0007669"/>
    <property type="project" value="UniProtKB-KW"/>
</dbReference>
<evidence type="ECO:0000256" key="12">
    <source>
        <dbReference type="ARBA" id="ARBA00023012"/>
    </source>
</evidence>
<keyword evidence="18" id="KW-1185">Reference proteome</keyword>
<dbReference type="eggNOG" id="COG2205">
    <property type="taxonomic scope" value="Bacteria"/>
</dbReference>
<keyword evidence="7 14" id="KW-0812">Transmembrane</keyword>
<dbReference type="CDD" id="cd06225">
    <property type="entry name" value="HAMP"/>
    <property type="match status" value="1"/>
</dbReference>
<dbReference type="RefSeq" id="WP_013655176.1">
    <property type="nucleotide sequence ID" value="NC_015275.1"/>
</dbReference>
<keyword evidence="12" id="KW-0902">Two-component regulatory system</keyword>
<dbReference type="InterPro" id="IPR036097">
    <property type="entry name" value="HisK_dim/P_sf"/>
</dbReference>
<evidence type="ECO:0000313" key="17">
    <source>
        <dbReference type="EMBL" id="ADZ81875.1"/>
    </source>
</evidence>
<dbReference type="SMART" id="SM00387">
    <property type="entry name" value="HATPase_c"/>
    <property type="match status" value="1"/>
</dbReference>
<name>F2JH60_CELLD</name>
<dbReference type="Gene3D" id="6.10.340.10">
    <property type="match status" value="1"/>
</dbReference>
<dbReference type="InterPro" id="IPR050398">
    <property type="entry name" value="HssS/ArlS-like"/>
</dbReference>
<dbReference type="EC" id="2.7.13.3" evidence="3"/>
<dbReference type="GO" id="GO:0000155">
    <property type="term" value="F:phosphorelay sensor kinase activity"/>
    <property type="evidence" value="ECO:0007669"/>
    <property type="project" value="InterPro"/>
</dbReference>
<dbReference type="Gene3D" id="1.10.287.130">
    <property type="match status" value="1"/>
</dbReference>
<dbReference type="InterPro" id="IPR005467">
    <property type="entry name" value="His_kinase_dom"/>
</dbReference>
<sequence>MKLKTYLIISHLLVLLTPILTVCILYQANSAYNKRTEVKDYLASSIELFKYEELLDKPELYLNPDQDMKLEELEANENVEVVLYDASGKSIYSTVPGYEYMLSREGLYKNLNEIQHTYNTDTLKKPVFDEGHIVGFYKITIARENLKNTIRYNIILSCGCFILVNILIFGLAIRMINKRFNEPIKRVIRSMNDYAKGNSEVHITYRASDEIGELCAHFNEMKDNLEKNKHLMEQEQKAKEYMIATISHDLKTPLTAIRAYTEMFKLGDVKDEVRYEEYLSTILNKCDYMKDMLDDLLTYNLLTMEYDLGLVEVEGEEFCDMLFSGIEGMCEAKHLSLEQAIEVHDDYLVNVKYMTRVVDNIVSNAIRHTPDYGKIWMGAFSTNVKLPEWVHEVGKEALEKYKTPGMWLLIINQGIPIAERERESLFKPFYQGDEARSKKEHKGVGLGLSISKMIMSKHGGAIEVVPIPEVGNMMVCYLPSITSNRKGEENE</sequence>
<dbReference type="KEGG" id="cle:Clole_0118"/>
<evidence type="ECO:0000256" key="5">
    <source>
        <dbReference type="ARBA" id="ARBA00022553"/>
    </source>
</evidence>